<gene>
    <name evidence="1" type="ORF">E7Z74_06505</name>
</gene>
<dbReference type="EMBL" id="SUTF01000007">
    <property type="protein sequence ID" value="MBE6510900.1"/>
    <property type="molecule type" value="Genomic_DNA"/>
</dbReference>
<organism evidence="1 2">
    <name type="scientific">Methanobrevibacter millerae</name>
    <dbReference type="NCBI Taxonomy" id="230361"/>
    <lineage>
        <taxon>Archaea</taxon>
        <taxon>Methanobacteriati</taxon>
        <taxon>Methanobacteriota</taxon>
        <taxon>Methanomada group</taxon>
        <taxon>Methanobacteria</taxon>
        <taxon>Methanobacteriales</taxon>
        <taxon>Methanobacteriaceae</taxon>
        <taxon>Methanobrevibacter</taxon>
    </lineage>
</organism>
<proteinExistence type="predicted"/>
<comment type="caution">
    <text evidence="1">The sequence shown here is derived from an EMBL/GenBank/DDBJ whole genome shotgun (WGS) entry which is preliminary data.</text>
</comment>
<evidence type="ECO:0000313" key="1">
    <source>
        <dbReference type="EMBL" id="MBE6510900.1"/>
    </source>
</evidence>
<reference evidence="1" key="1">
    <citation type="submission" date="2019-04" db="EMBL/GenBank/DDBJ databases">
        <title>Evolution of Biomass-Degrading Anaerobic Consortia Revealed by Metagenomics.</title>
        <authorList>
            <person name="Peng X."/>
        </authorList>
    </citation>
    <scope>NUCLEOTIDE SEQUENCE</scope>
    <source>
        <strain evidence="1">SIG13</strain>
    </source>
</reference>
<evidence type="ECO:0000313" key="2">
    <source>
        <dbReference type="Proteomes" id="UP000713479"/>
    </source>
</evidence>
<accession>A0A8T3VLV7</accession>
<dbReference type="Proteomes" id="UP000713479">
    <property type="component" value="Unassembled WGS sequence"/>
</dbReference>
<sequence>MANCPNCENRVCVNTSYTHVSNFIDLTSESNLFDLVNNERAMLMRFILPHDFFNVHVPRTIPQKIPRPYSSSLFGDEIIMFPGVVSVTCKNSPFVFEYNDFDADLEYLDN</sequence>
<dbReference type="AlphaFoldDB" id="A0A8T3VLV7"/>
<protein>
    <submittedName>
        <fullName evidence="1">Uncharacterized protein</fullName>
    </submittedName>
</protein>
<name>A0A8T3VLV7_9EURY</name>